<dbReference type="Proteomes" id="UP001206572">
    <property type="component" value="Unassembled WGS sequence"/>
</dbReference>
<proteinExistence type="predicted"/>
<evidence type="ECO:0000313" key="2">
    <source>
        <dbReference type="Proteomes" id="UP001206572"/>
    </source>
</evidence>
<sequence length="110" mass="12052">MSAVLFALTVAASGALQIIECPATHQQKRLIGASMYEGAHKEAELMGGRKRVPGGVDVDYGFNRGDVKWVACWYEPATPRWYHVDPAATRCDLKERGEAPGKMTATVRCK</sequence>
<dbReference type="RefSeq" id="WP_258825904.1">
    <property type="nucleotide sequence ID" value="NZ_JANUHA010000001.1"/>
</dbReference>
<comment type="caution">
    <text evidence="1">The sequence shown here is derived from an EMBL/GenBank/DDBJ whole genome shotgun (WGS) entry which is preliminary data.</text>
</comment>
<gene>
    <name evidence="1" type="ORF">NX780_00465</name>
</gene>
<reference evidence="1 2" key="1">
    <citation type="submission" date="2022-08" db="EMBL/GenBank/DDBJ databases">
        <title>Reclassification of Massilia species as members of the genera Telluria, Duganella, Pseudoduganella, Mokoshia gen. nov. and Zemynaea gen. nov. using orthogonal and non-orthogonal genome-based approaches.</title>
        <authorList>
            <person name="Bowman J.P."/>
        </authorList>
    </citation>
    <scope>NUCLEOTIDE SEQUENCE [LARGE SCALE GENOMIC DNA]</scope>
    <source>
        <strain evidence="1 2">JCM 31661</strain>
    </source>
</reference>
<evidence type="ECO:0000313" key="1">
    <source>
        <dbReference type="EMBL" id="MCS0594812.1"/>
    </source>
</evidence>
<accession>A0ABT2AF30</accession>
<protein>
    <recommendedName>
        <fullName evidence="3">DUF3757 domain-containing protein</fullName>
    </recommendedName>
</protein>
<dbReference type="EMBL" id="JANUHA010000001">
    <property type="protein sequence ID" value="MCS0594812.1"/>
    <property type="molecule type" value="Genomic_DNA"/>
</dbReference>
<keyword evidence="2" id="KW-1185">Reference proteome</keyword>
<name>A0ABT2AF30_9BURK</name>
<evidence type="ECO:0008006" key="3">
    <source>
        <dbReference type="Google" id="ProtNLM"/>
    </source>
</evidence>
<organism evidence="1 2">
    <name type="scientific">Massilia agri</name>
    <dbReference type="NCBI Taxonomy" id="1886785"/>
    <lineage>
        <taxon>Bacteria</taxon>
        <taxon>Pseudomonadati</taxon>
        <taxon>Pseudomonadota</taxon>
        <taxon>Betaproteobacteria</taxon>
        <taxon>Burkholderiales</taxon>
        <taxon>Oxalobacteraceae</taxon>
        <taxon>Telluria group</taxon>
        <taxon>Massilia</taxon>
    </lineage>
</organism>